<accession>A0ACC3YYW3</accession>
<organism evidence="1 2">
    <name type="scientific">Colletotrichum truncatum</name>
    <name type="common">Anthracnose fungus</name>
    <name type="synonym">Colletotrichum capsici</name>
    <dbReference type="NCBI Taxonomy" id="5467"/>
    <lineage>
        <taxon>Eukaryota</taxon>
        <taxon>Fungi</taxon>
        <taxon>Dikarya</taxon>
        <taxon>Ascomycota</taxon>
        <taxon>Pezizomycotina</taxon>
        <taxon>Sordariomycetes</taxon>
        <taxon>Hypocreomycetidae</taxon>
        <taxon>Glomerellales</taxon>
        <taxon>Glomerellaceae</taxon>
        <taxon>Colletotrichum</taxon>
        <taxon>Colletotrichum truncatum species complex</taxon>
    </lineage>
</organism>
<sequence length="282" mass="31842">MDAILAVDELVRPMTDQTLEAALQNPYLLDVLLGLSAQHLAVLYPSQADYYHHQATQLQTRGLSRFNQARDDISGEKSIPMFLFASTLGHQLLCDSLRSCRDDFDSYLGQFAWYLEIHRGVSTVTNCSWKTIRESGVKTFVQFLEAAKPTTEAPEIDTLHCMLDQSNLSPVSLQACRQATETLRNSFHIYRSILKRSIHTSASVTSFGACVTTDFIDVLKQRRPEALVILAFYAVLLHWCRNFWIFSDAGQFMIRSIAARLGDHGSKWLAFPLSVLEMEQTG</sequence>
<evidence type="ECO:0000313" key="1">
    <source>
        <dbReference type="EMBL" id="KAL0937158.1"/>
    </source>
</evidence>
<keyword evidence="2" id="KW-1185">Reference proteome</keyword>
<gene>
    <name evidence="1" type="ORF">CTRU02_206889</name>
</gene>
<dbReference type="Proteomes" id="UP000805649">
    <property type="component" value="Unassembled WGS sequence"/>
</dbReference>
<comment type="caution">
    <text evidence="1">The sequence shown here is derived from an EMBL/GenBank/DDBJ whole genome shotgun (WGS) entry which is preliminary data.</text>
</comment>
<protein>
    <submittedName>
        <fullName evidence="1">Upc2 protein</fullName>
    </submittedName>
</protein>
<dbReference type="EMBL" id="VUJX02000004">
    <property type="protein sequence ID" value="KAL0937158.1"/>
    <property type="molecule type" value="Genomic_DNA"/>
</dbReference>
<evidence type="ECO:0000313" key="2">
    <source>
        <dbReference type="Proteomes" id="UP000805649"/>
    </source>
</evidence>
<reference evidence="1 2" key="1">
    <citation type="journal article" date="2020" name="Phytopathology">
        <title>Genome Sequence Resources of Colletotrichum truncatum, C. plurivorum, C. musicola, and C. sojae: Four Species Pathogenic to Soybean (Glycine max).</title>
        <authorList>
            <person name="Rogerio F."/>
            <person name="Boufleur T.R."/>
            <person name="Ciampi-Guillardi M."/>
            <person name="Sukno S.A."/>
            <person name="Thon M.R."/>
            <person name="Massola Junior N.S."/>
            <person name="Baroncelli R."/>
        </authorList>
    </citation>
    <scope>NUCLEOTIDE SEQUENCE [LARGE SCALE GENOMIC DNA]</scope>
    <source>
        <strain evidence="1 2">CMES1059</strain>
    </source>
</reference>
<proteinExistence type="predicted"/>
<name>A0ACC3YYW3_COLTU</name>